<dbReference type="PANTHER" id="PTHR43133:SF51">
    <property type="entry name" value="RNA POLYMERASE SIGMA FACTOR"/>
    <property type="match status" value="1"/>
</dbReference>
<dbReference type="InterPro" id="IPR013325">
    <property type="entry name" value="RNA_pol_sigma_r2"/>
</dbReference>
<feature type="domain" description="RNA polymerase sigma factor 70 region 4 type 2" evidence="6">
    <location>
        <begin position="116"/>
        <end position="167"/>
    </location>
</feature>
<dbReference type="EMBL" id="BMFK01000004">
    <property type="protein sequence ID" value="GGE81057.1"/>
    <property type="molecule type" value="Genomic_DNA"/>
</dbReference>
<dbReference type="RefSeq" id="WP_188389617.1">
    <property type="nucleotide sequence ID" value="NZ_BMFK01000004.1"/>
</dbReference>
<dbReference type="GO" id="GO:0003677">
    <property type="term" value="F:DNA binding"/>
    <property type="evidence" value="ECO:0007669"/>
    <property type="project" value="InterPro"/>
</dbReference>
<keyword evidence="7" id="KW-0240">DNA-directed RNA polymerase</keyword>
<dbReference type="InterPro" id="IPR014284">
    <property type="entry name" value="RNA_pol_sigma-70_dom"/>
</dbReference>
<keyword evidence="2" id="KW-0805">Transcription regulation</keyword>
<name>A0A917AXK3_9BACI</name>
<dbReference type="InterPro" id="IPR036388">
    <property type="entry name" value="WH-like_DNA-bd_sf"/>
</dbReference>
<dbReference type="InterPro" id="IPR013249">
    <property type="entry name" value="RNA_pol_sigma70_r4_t2"/>
</dbReference>
<gene>
    <name evidence="7" type="ORF">GCM10007140_33270</name>
</gene>
<keyword evidence="8" id="KW-1185">Reference proteome</keyword>
<dbReference type="Proteomes" id="UP000605259">
    <property type="component" value="Unassembled WGS sequence"/>
</dbReference>
<evidence type="ECO:0000259" key="6">
    <source>
        <dbReference type="Pfam" id="PF08281"/>
    </source>
</evidence>
<dbReference type="AlphaFoldDB" id="A0A917AXK3"/>
<protein>
    <submittedName>
        <fullName evidence="7">DNA-directed RNA polymerase sigma-70 factor</fullName>
    </submittedName>
</protein>
<dbReference type="NCBIfam" id="TIGR02937">
    <property type="entry name" value="sigma70-ECF"/>
    <property type="match status" value="1"/>
</dbReference>
<dbReference type="GO" id="GO:0000428">
    <property type="term" value="C:DNA-directed RNA polymerase complex"/>
    <property type="evidence" value="ECO:0007669"/>
    <property type="project" value="UniProtKB-KW"/>
</dbReference>
<evidence type="ECO:0000313" key="8">
    <source>
        <dbReference type="Proteomes" id="UP000605259"/>
    </source>
</evidence>
<feature type="domain" description="RNA polymerase sigma-70 region 2" evidence="5">
    <location>
        <begin position="21"/>
        <end position="86"/>
    </location>
</feature>
<evidence type="ECO:0000256" key="3">
    <source>
        <dbReference type="ARBA" id="ARBA00023082"/>
    </source>
</evidence>
<dbReference type="InterPro" id="IPR039425">
    <property type="entry name" value="RNA_pol_sigma-70-like"/>
</dbReference>
<comment type="similarity">
    <text evidence="1">Belongs to the sigma-70 factor family. ECF subfamily.</text>
</comment>
<dbReference type="GO" id="GO:0016987">
    <property type="term" value="F:sigma factor activity"/>
    <property type="evidence" value="ECO:0007669"/>
    <property type="project" value="UniProtKB-KW"/>
</dbReference>
<dbReference type="InterPro" id="IPR014300">
    <property type="entry name" value="RNA_pol_sigma-V"/>
</dbReference>
<keyword evidence="4" id="KW-0804">Transcription</keyword>
<dbReference type="GO" id="GO:0006352">
    <property type="term" value="P:DNA-templated transcription initiation"/>
    <property type="evidence" value="ECO:0007669"/>
    <property type="project" value="InterPro"/>
</dbReference>
<dbReference type="Pfam" id="PF04542">
    <property type="entry name" value="Sigma70_r2"/>
    <property type="match status" value="1"/>
</dbReference>
<dbReference type="PANTHER" id="PTHR43133">
    <property type="entry name" value="RNA POLYMERASE ECF-TYPE SIGMA FACTO"/>
    <property type="match status" value="1"/>
</dbReference>
<dbReference type="NCBIfam" id="TIGR02954">
    <property type="entry name" value="Sig70_famx3"/>
    <property type="match status" value="1"/>
</dbReference>
<evidence type="ECO:0000256" key="4">
    <source>
        <dbReference type="ARBA" id="ARBA00023163"/>
    </source>
</evidence>
<sequence length="187" mass="22167">MDTIALVKKARKGDDEAFEQLISMHQERLYRTAYMYVQNKEDALDVIQETVYKAYMSIEQLKKPEYFLTWLTRILIHHAYQVLNEKKKVMNIQEMQEENIPKGMSDELHRVEQNMDLKDAIMQLDENYQTVILLYYYYDLPISQIAWQLSVPEGTVKTYLHRARKRLRNILGGGSDPIWINSGLMTK</sequence>
<evidence type="ECO:0000313" key="7">
    <source>
        <dbReference type="EMBL" id="GGE81057.1"/>
    </source>
</evidence>
<dbReference type="Pfam" id="PF08281">
    <property type="entry name" value="Sigma70_r4_2"/>
    <property type="match status" value="1"/>
</dbReference>
<evidence type="ECO:0000256" key="2">
    <source>
        <dbReference type="ARBA" id="ARBA00023015"/>
    </source>
</evidence>
<evidence type="ECO:0000256" key="1">
    <source>
        <dbReference type="ARBA" id="ARBA00010641"/>
    </source>
</evidence>
<keyword evidence="3" id="KW-0731">Sigma factor</keyword>
<dbReference type="SUPFAM" id="SSF88659">
    <property type="entry name" value="Sigma3 and sigma4 domains of RNA polymerase sigma factors"/>
    <property type="match status" value="1"/>
</dbReference>
<reference evidence="7" key="1">
    <citation type="journal article" date="2014" name="Int. J. Syst. Evol. Microbiol.">
        <title>Complete genome sequence of Corynebacterium casei LMG S-19264T (=DSM 44701T), isolated from a smear-ripened cheese.</title>
        <authorList>
            <consortium name="US DOE Joint Genome Institute (JGI-PGF)"/>
            <person name="Walter F."/>
            <person name="Albersmeier A."/>
            <person name="Kalinowski J."/>
            <person name="Ruckert C."/>
        </authorList>
    </citation>
    <scope>NUCLEOTIDE SEQUENCE</scope>
    <source>
        <strain evidence="7">CGMCC 1.12698</strain>
    </source>
</reference>
<dbReference type="InterPro" id="IPR013324">
    <property type="entry name" value="RNA_pol_sigma_r3/r4-like"/>
</dbReference>
<dbReference type="SUPFAM" id="SSF88946">
    <property type="entry name" value="Sigma2 domain of RNA polymerase sigma factors"/>
    <property type="match status" value="1"/>
</dbReference>
<evidence type="ECO:0000259" key="5">
    <source>
        <dbReference type="Pfam" id="PF04542"/>
    </source>
</evidence>
<dbReference type="Gene3D" id="1.10.10.10">
    <property type="entry name" value="Winged helix-like DNA-binding domain superfamily/Winged helix DNA-binding domain"/>
    <property type="match status" value="1"/>
</dbReference>
<comment type="caution">
    <text evidence="7">The sequence shown here is derived from an EMBL/GenBank/DDBJ whole genome shotgun (WGS) entry which is preliminary data.</text>
</comment>
<dbReference type="CDD" id="cd06171">
    <property type="entry name" value="Sigma70_r4"/>
    <property type="match status" value="1"/>
</dbReference>
<dbReference type="Gene3D" id="1.10.1740.10">
    <property type="match status" value="1"/>
</dbReference>
<dbReference type="InterPro" id="IPR007627">
    <property type="entry name" value="RNA_pol_sigma70_r2"/>
</dbReference>
<reference evidence="7" key="2">
    <citation type="submission" date="2020-09" db="EMBL/GenBank/DDBJ databases">
        <authorList>
            <person name="Sun Q."/>
            <person name="Zhou Y."/>
        </authorList>
    </citation>
    <scope>NUCLEOTIDE SEQUENCE</scope>
    <source>
        <strain evidence="7">CGMCC 1.12698</strain>
    </source>
</reference>
<proteinExistence type="inferred from homology"/>
<accession>A0A917AXK3</accession>
<organism evidence="7 8">
    <name type="scientific">Priestia taiwanensis</name>
    <dbReference type="NCBI Taxonomy" id="1347902"/>
    <lineage>
        <taxon>Bacteria</taxon>
        <taxon>Bacillati</taxon>
        <taxon>Bacillota</taxon>
        <taxon>Bacilli</taxon>
        <taxon>Bacillales</taxon>
        <taxon>Bacillaceae</taxon>
        <taxon>Priestia</taxon>
    </lineage>
</organism>